<dbReference type="RefSeq" id="WP_272939465.1">
    <property type="nucleotide sequence ID" value="NZ_QKZL01000001.1"/>
</dbReference>
<keyword evidence="1" id="KW-0812">Transmembrane</keyword>
<reference evidence="2 3" key="1">
    <citation type="submission" date="2018-06" db="EMBL/GenBank/DDBJ databases">
        <title>Genomic Encyclopedia of Archaeal and Bacterial Type Strains, Phase II (KMG-II): from individual species to whole genera.</title>
        <authorList>
            <person name="Goeker M."/>
        </authorList>
    </citation>
    <scope>NUCLEOTIDE SEQUENCE [LARGE SCALE GENOMIC DNA]</scope>
    <source>
        <strain evidence="2 3">DSM 22009</strain>
    </source>
</reference>
<keyword evidence="1" id="KW-1133">Transmembrane helix</keyword>
<evidence type="ECO:0000256" key="1">
    <source>
        <dbReference type="SAM" id="Phobius"/>
    </source>
</evidence>
<keyword evidence="1" id="KW-0472">Membrane</keyword>
<evidence type="ECO:0000313" key="2">
    <source>
        <dbReference type="EMBL" id="PZX19893.1"/>
    </source>
</evidence>
<comment type="caution">
    <text evidence="2">The sequence shown here is derived from an EMBL/GenBank/DDBJ whole genome shotgun (WGS) entry which is preliminary data.</text>
</comment>
<evidence type="ECO:0000313" key="3">
    <source>
        <dbReference type="Proteomes" id="UP000248916"/>
    </source>
</evidence>
<keyword evidence="3" id="KW-1185">Reference proteome</keyword>
<protein>
    <submittedName>
        <fullName evidence="2">Uncharacterized protein</fullName>
    </submittedName>
</protein>
<dbReference type="AlphaFoldDB" id="A0A2W7NKB2"/>
<organism evidence="2 3">
    <name type="scientific">Palleronia aestuarii</name>
    <dbReference type="NCBI Taxonomy" id="568105"/>
    <lineage>
        <taxon>Bacteria</taxon>
        <taxon>Pseudomonadati</taxon>
        <taxon>Pseudomonadota</taxon>
        <taxon>Alphaproteobacteria</taxon>
        <taxon>Rhodobacterales</taxon>
        <taxon>Roseobacteraceae</taxon>
        <taxon>Palleronia</taxon>
    </lineage>
</organism>
<gene>
    <name evidence="2" type="ORF">LX81_00357</name>
</gene>
<dbReference type="Proteomes" id="UP000248916">
    <property type="component" value="Unassembled WGS sequence"/>
</dbReference>
<dbReference type="EMBL" id="QKZL01000001">
    <property type="protein sequence ID" value="PZX19893.1"/>
    <property type="molecule type" value="Genomic_DNA"/>
</dbReference>
<feature type="transmembrane region" description="Helical" evidence="1">
    <location>
        <begin position="7"/>
        <end position="25"/>
    </location>
</feature>
<name>A0A2W7NKB2_9RHOB</name>
<sequence>MFRLLKFIVFLLLVGFLGLVGFAYLGDLDPARTEREIPVTLDAN</sequence>
<proteinExistence type="predicted"/>
<accession>A0A2W7NKB2</accession>